<dbReference type="SUPFAM" id="SSF56801">
    <property type="entry name" value="Acetyl-CoA synthetase-like"/>
    <property type="match status" value="1"/>
</dbReference>
<dbReference type="InterPro" id="IPR042099">
    <property type="entry name" value="ANL_N_sf"/>
</dbReference>
<dbReference type="Gene3D" id="3.40.50.12780">
    <property type="entry name" value="N-terminal domain of ligase-like"/>
    <property type="match status" value="1"/>
</dbReference>
<dbReference type="Gene3D" id="2.160.10.10">
    <property type="entry name" value="Hexapeptide repeat proteins"/>
    <property type="match status" value="2"/>
</dbReference>
<feature type="domain" description="Carrier" evidence="3">
    <location>
        <begin position="563"/>
        <end position="640"/>
    </location>
</feature>
<dbReference type="InterPro" id="IPR012728">
    <property type="entry name" value="Pls/PosA_C"/>
</dbReference>
<dbReference type="PROSITE" id="PS00455">
    <property type="entry name" value="AMP_BINDING"/>
    <property type="match status" value="1"/>
</dbReference>
<feature type="compositionally biased region" description="Polar residues" evidence="1">
    <location>
        <begin position="851"/>
        <end position="864"/>
    </location>
</feature>
<feature type="region of interest" description="Disordered" evidence="1">
    <location>
        <begin position="538"/>
        <end position="561"/>
    </location>
</feature>
<dbReference type="InterPro" id="IPR010071">
    <property type="entry name" value="AA_adenyl_dom"/>
</dbReference>
<organism evidence="4 5">
    <name type="scientific">Paeniglutamicibacter sulfureus</name>
    <dbReference type="NCBI Taxonomy" id="43666"/>
    <lineage>
        <taxon>Bacteria</taxon>
        <taxon>Bacillati</taxon>
        <taxon>Actinomycetota</taxon>
        <taxon>Actinomycetes</taxon>
        <taxon>Micrococcales</taxon>
        <taxon>Micrococcaceae</taxon>
        <taxon>Paeniglutamicibacter</taxon>
    </lineage>
</organism>
<keyword evidence="2" id="KW-0812">Transmembrane</keyword>
<feature type="transmembrane region" description="Helical" evidence="2">
    <location>
        <begin position="1184"/>
        <end position="1207"/>
    </location>
</feature>
<protein>
    <submittedName>
        <fullName evidence="4">Non-ribosomal peptide synthetase-like protein</fullName>
    </submittedName>
</protein>
<dbReference type="PANTHER" id="PTHR45527">
    <property type="entry name" value="NONRIBOSOMAL PEPTIDE SYNTHETASE"/>
    <property type="match status" value="1"/>
</dbReference>
<keyword evidence="5" id="KW-1185">Reference proteome</keyword>
<evidence type="ECO:0000256" key="2">
    <source>
        <dbReference type="SAM" id="Phobius"/>
    </source>
</evidence>
<dbReference type="Pfam" id="PF00550">
    <property type="entry name" value="PP-binding"/>
    <property type="match status" value="1"/>
</dbReference>
<dbReference type="Pfam" id="PF00501">
    <property type="entry name" value="AMP-binding"/>
    <property type="match status" value="1"/>
</dbReference>
<gene>
    <name evidence="4" type="ORF">J2S64_001008</name>
</gene>
<dbReference type="RefSeq" id="WP_310288707.1">
    <property type="nucleotide sequence ID" value="NZ_BAAAWO010000001.1"/>
</dbReference>
<dbReference type="Pfam" id="PF13193">
    <property type="entry name" value="AMP-binding_C"/>
    <property type="match status" value="1"/>
</dbReference>
<feature type="transmembrane region" description="Helical" evidence="2">
    <location>
        <begin position="705"/>
        <end position="727"/>
    </location>
</feature>
<dbReference type="CDD" id="cd05930">
    <property type="entry name" value="A_NRPS"/>
    <property type="match status" value="1"/>
</dbReference>
<comment type="caution">
    <text evidence="4">The sequence shown here is derived from an EMBL/GenBank/DDBJ whole genome shotgun (WGS) entry which is preliminary data.</text>
</comment>
<dbReference type="Proteomes" id="UP001183817">
    <property type="component" value="Unassembled WGS sequence"/>
</dbReference>
<dbReference type="EMBL" id="JAVDYI010000001">
    <property type="protein sequence ID" value="MDR7357317.1"/>
    <property type="molecule type" value="Genomic_DNA"/>
</dbReference>
<dbReference type="NCBIfam" id="TIGR02353">
    <property type="entry name" value="NRPS_term_dom"/>
    <property type="match status" value="1"/>
</dbReference>
<evidence type="ECO:0000256" key="1">
    <source>
        <dbReference type="SAM" id="MobiDB-lite"/>
    </source>
</evidence>
<dbReference type="InterPro" id="IPR025110">
    <property type="entry name" value="AMP-bd_C"/>
</dbReference>
<dbReference type="InterPro" id="IPR011004">
    <property type="entry name" value="Trimer_LpxA-like_sf"/>
</dbReference>
<dbReference type="Gene3D" id="3.30.300.30">
    <property type="match status" value="1"/>
</dbReference>
<sequence>MTREVALSKQVDTRENLAYPGRHRALSLMHGPVLHSVEVDQTAGWVPGERLDHLFEGQCDLLRKTGKGLHLAVDTGAVRLTYDQLDAKANQLARYLIAHGCNPGDRIALLFDDPVRSLVGMLAVLKIHAAYVPLDAGYPADRIAYIIADADVAQVLTLSHLRDRLVDVMASVRCLDEEDPRIESMDSARLAAEEKGSPSDQLAYIIYTSGTTGRPKGVAIEHASICNFVRVAALSYGYEQQDRVYQGMTIAFDFSVEEIWVPWMSGATLVPKPSGTALLGLELAEFLVAHKVTAICCVPTLLATLDEDIPSLRFLLVSGEACPRDLMVRWHRPGRRFLNVYGPTEATVTATYAIADPTRPVTLGVPLPSYAVVILDPDEPKALPAGTQGEIGLAGIGLAKGYVKRDDLTGKAFIPDFLGIDNNPSGRIYRTGDLGRINDMGEIEYFGRIDTQVKIRGYRIELTEIESVLLQVPGVAQAVVDTYEREPGFTELVAYYSLRKDTPEIDAVDLRKRLQSQLPSYMVPAYFECLKAIPMLPSDKADRKNLPPPSTPSPNAGGQEYVAPANETEEQLSLALAQVLHVEKVSTRANFFTDLGANSLLLAHFCSLTRKNTDLPPLAMRDAYQNPTIEKLAGVLENSSAATPPTAYPETMEVRLASTRQFVTTGVLQALIFLAYTYGLTVLAVAGYHWAAAATDAIKVWERSLIFTVAMFVALSVIPIVLKWVIVGRWKEMEIPVWSLAYVRFWFVRVLISSNPLRMFAGTPLFNVYLRALGAKIGHDVAIFSTSVPLCSDLLTIGDGTVIRKDCVFKGYRAQRGIIQVGPVTLGKNVWVGEQTVIDIYTEMGDNSQLGHSSSLHRGQTVPPNETWHGSPGRRCDSNYKSVDPARVTMRRKVTYSFWVVCLSIAGFGSLVTFLIALFLPDYLSSGLLWNETGGFYADLIIISFGLTIGGIVTGLVAVGVVPRLLYLFLTPGKVYPLYGFHYALHRTVTRLTNIPFFANLTGDSSLILYYLSYLGYHQPNPVQTGSNFGPAVKHDTPYAVTVGSGTMVSDGLSMITAEVSNTSFRIAPSTIGAKNFLGNAITYPPAGKTGENCLFGTMTMVPIDGPVREGVGLLGSPPFEIPRSVQRDSAFDEMKTAEQLKLRLPAKNRHNGLTIALFLLLRWFEVFVSLWFASVVLTHFEEVGALAVMIGTLALGVALEGLTIAIERITQIRHKLVPTFCSIYEVYFWEHERFWKFIGGAALGLFSGTPFKSIILRLLGVRVGKRLFDDGCAIPEKTIVSIGDDVTLNSGSIFQCHSMEDGAFKLEPISIGSRVTIGVGAFVHYGVTMQDGAELKADSFLMKGSDVPEDSLFGGNPAQELSTRGLRNVASG</sequence>
<dbReference type="PROSITE" id="PS50075">
    <property type="entry name" value="CARRIER"/>
    <property type="match status" value="1"/>
</dbReference>
<evidence type="ECO:0000259" key="3">
    <source>
        <dbReference type="PROSITE" id="PS50075"/>
    </source>
</evidence>
<dbReference type="NCBIfam" id="TIGR01733">
    <property type="entry name" value="AA-adenyl-dom"/>
    <property type="match status" value="1"/>
</dbReference>
<feature type="transmembrane region" description="Helical" evidence="2">
    <location>
        <begin position="896"/>
        <end position="920"/>
    </location>
</feature>
<dbReference type="InterPro" id="IPR009081">
    <property type="entry name" value="PP-bd_ACP"/>
</dbReference>
<dbReference type="SUPFAM" id="SSF47336">
    <property type="entry name" value="ACP-like"/>
    <property type="match status" value="1"/>
</dbReference>
<dbReference type="InterPro" id="IPR000873">
    <property type="entry name" value="AMP-dep_synth/lig_dom"/>
</dbReference>
<feature type="region of interest" description="Disordered" evidence="1">
    <location>
        <begin position="851"/>
        <end position="874"/>
    </location>
</feature>
<feature type="transmembrane region" description="Helical" evidence="2">
    <location>
        <begin position="1154"/>
        <end position="1178"/>
    </location>
</feature>
<evidence type="ECO:0000313" key="4">
    <source>
        <dbReference type="EMBL" id="MDR7357317.1"/>
    </source>
</evidence>
<dbReference type="InterPro" id="IPR045851">
    <property type="entry name" value="AMP-bd_C_sf"/>
</dbReference>
<dbReference type="PANTHER" id="PTHR45527:SF1">
    <property type="entry name" value="FATTY ACID SYNTHASE"/>
    <property type="match status" value="1"/>
</dbReference>
<dbReference type="InterPro" id="IPR036736">
    <property type="entry name" value="ACP-like_sf"/>
</dbReference>
<proteinExistence type="predicted"/>
<accession>A0ABU2BF94</accession>
<evidence type="ECO:0000313" key="5">
    <source>
        <dbReference type="Proteomes" id="UP001183817"/>
    </source>
</evidence>
<dbReference type="Gene3D" id="1.10.1200.10">
    <property type="entry name" value="ACP-like"/>
    <property type="match status" value="1"/>
</dbReference>
<name>A0ABU2BF94_9MICC</name>
<keyword evidence="2" id="KW-0472">Membrane</keyword>
<feature type="transmembrane region" description="Helical" evidence="2">
    <location>
        <begin position="940"/>
        <end position="962"/>
    </location>
</feature>
<dbReference type="InterPro" id="IPR020845">
    <property type="entry name" value="AMP-binding_CS"/>
</dbReference>
<keyword evidence="2" id="KW-1133">Transmembrane helix</keyword>
<feature type="transmembrane region" description="Helical" evidence="2">
    <location>
        <begin position="670"/>
        <end position="693"/>
    </location>
</feature>
<reference evidence="4 5" key="1">
    <citation type="submission" date="2023-07" db="EMBL/GenBank/DDBJ databases">
        <title>Sequencing the genomes of 1000 actinobacteria strains.</title>
        <authorList>
            <person name="Klenk H.-P."/>
        </authorList>
    </citation>
    <scope>NUCLEOTIDE SEQUENCE [LARGE SCALE GENOMIC DNA]</scope>
    <source>
        <strain evidence="4 5">DSM 20167</strain>
    </source>
</reference>
<dbReference type="SUPFAM" id="SSF51161">
    <property type="entry name" value="Trimeric LpxA-like enzymes"/>
    <property type="match status" value="2"/>
</dbReference>